<keyword evidence="3" id="KW-1185">Reference proteome</keyword>
<dbReference type="InterPro" id="IPR029021">
    <property type="entry name" value="Prot-tyrosine_phosphatase-like"/>
</dbReference>
<comment type="caution">
    <text evidence="2">The sequence shown here is derived from an EMBL/GenBank/DDBJ whole genome shotgun (WGS) entry which is preliminary data.</text>
</comment>
<organism evidence="2 3">
    <name type="scientific">Pseudohalocynthiibacter aestuariivivens</name>
    <dbReference type="NCBI Taxonomy" id="1591409"/>
    <lineage>
        <taxon>Bacteria</taxon>
        <taxon>Pseudomonadati</taxon>
        <taxon>Pseudomonadota</taxon>
        <taxon>Alphaproteobacteria</taxon>
        <taxon>Rhodobacterales</taxon>
        <taxon>Paracoccaceae</taxon>
        <taxon>Pseudohalocynthiibacter</taxon>
    </lineage>
</organism>
<sequence>MELLMFRLAELRAGAGWLGLSSLPGRNGNYQTDLAQMLAWRPQLVLSMTEMKEMELFGAKSLGSDLSKANVEWRHLPIADFGAPEPATAANWPEASKKAHAILASGGRVLVHCKGGCGRSGMAVLRLLVERGESPEEALASLRRENPDAVETKEQYLWAAHP</sequence>
<dbReference type="SUPFAM" id="SSF52799">
    <property type="entry name" value="(Phosphotyrosine protein) phosphatases II"/>
    <property type="match status" value="1"/>
</dbReference>
<dbReference type="Pfam" id="PF22785">
    <property type="entry name" value="Tc-R-P"/>
    <property type="match status" value="1"/>
</dbReference>
<dbReference type="InterPro" id="IPR050561">
    <property type="entry name" value="PTP"/>
</dbReference>
<proteinExistence type="predicted"/>
<evidence type="ECO:0000313" key="3">
    <source>
        <dbReference type="Proteomes" id="UP001589683"/>
    </source>
</evidence>
<dbReference type="EMBL" id="JBHMEA010000048">
    <property type="protein sequence ID" value="MFB9233124.1"/>
    <property type="molecule type" value="Genomic_DNA"/>
</dbReference>
<accession>A0ABV5JIB2</accession>
<gene>
    <name evidence="2" type="ORF">ACFFUT_15140</name>
</gene>
<dbReference type="PROSITE" id="PS00383">
    <property type="entry name" value="TYR_PHOSPHATASE_1"/>
    <property type="match status" value="1"/>
</dbReference>
<dbReference type="PROSITE" id="PS50056">
    <property type="entry name" value="TYR_PHOSPHATASE_2"/>
    <property type="match status" value="1"/>
</dbReference>
<dbReference type="Gene3D" id="3.90.190.10">
    <property type="entry name" value="Protein tyrosine phosphatase superfamily"/>
    <property type="match status" value="1"/>
</dbReference>
<dbReference type="InterPro" id="IPR000387">
    <property type="entry name" value="Tyr_Pase_dom"/>
</dbReference>
<evidence type="ECO:0000259" key="1">
    <source>
        <dbReference type="PROSITE" id="PS50056"/>
    </source>
</evidence>
<dbReference type="InterPro" id="IPR016130">
    <property type="entry name" value="Tyr_Pase_AS"/>
</dbReference>
<reference evidence="2 3" key="1">
    <citation type="submission" date="2024-09" db="EMBL/GenBank/DDBJ databases">
        <authorList>
            <person name="Sun Q."/>
            <person name="Mori K."/>
        </authorList>
    </citation>
    <scope>NUCLEOTIDE SEQUENCE [LARGE SCALE GENOMIC DNA]</scope>
    <source>
        <strain evidence="2 3">CECT 8726</strain>
    </source>
</reference>
<dbReference type="PANTHER" id="PTHR23339">
    <property type="entry name" value="TYROSINE SPECIFIC PROTEIN PHOSPHATASE AND DUAL SPECIFICITY PROTEIN PHOSPHATASE"/>
    <property type="match status" value="1"/>
</dbReference>
<name>A0ABV5JIB2_9RHOB</name>
<evidence type="ECO:0000313" key="2">
    <source>
        <dbReference type="EMBL" id="MFB9233124.1"/>
    </source>
</evidence>
<dbReference type="Proteomes" id="UP001589683">
    <property type="component" value="Unassembled WGS sequence"/>
</dbReference>
<protein>
    <submittedName>
        <fullName evidence="2">Protein-tyrosine phosphatase family protein</fullName>
    </submittedName>
</protein>
<dbReference type="RefSeq" id="WP_246531704.1">
    <property type="nucleotide sequence ID" value="NZ_JAGFNU010000006.1"/>
</dbReference>
<feature type="domain" description="Tyrosine specific protein phosphatases" evidence="1">
    <location>
        <begin position="90"/>
        <end position="157"/>
    </location>
</feature>